<accession>A0A1W2BJK1</accession>
<dbReference type="Gene3D" id="3.40.50.720">
    <property type="entry name" value="NAD(P)-binding Rossmann-like Domain"/>
    <property type="match status" value="1"/>
</dbReference>
<feature type="domain" description="Enoyl reductase (ER)" evidence="1">
    <location>
        <begin position="10"/>
        <end position="318"/>
    </location>
</feature>
<dbReference type="SUPFAM" id="SSF51735">
    <property type="entry name" value="NAD(P)-binding Rossmann-fold domains"/>
    <property type="match status" value="1"/>
</dbReference>
<dbReference type="SUPFAM" id="SSF50129">
    <property type="entry name" value="GroES-like"/>
    <property type="match status" value="1"/>
</dbReference>
<evidence type="ECO:0000259" key="1">
    <source>
        <dbReference type="SMART" id="SM00829"/>
    </source>
</evidence>
<dbReference type="InterPro" id="IPR052733">
    <property type="entry name" value="Chloroplast_QOR"/>
</dbReference>
<dbReference type="Pfam" id="PF08240">
    <property type="entry name" value="ADH_N"/>
    <property type="match status" value="1"/>
</dbReference>
<dbReference type="InterPro" id="IPR020843">
    <property type="entry name" value="ER"/>
</dbReference>
<sequence length="320" mass="34149">MKAIVQDTYGTSEVMQFRDVGMPTPKPGEVLIQVRASAIDAGVWHLMTGLPYMIRPALGLRRPRNPIRGTDVAGVVEAVGADVTEFKPGDEVFGTCWAAFAEYVTTKPAKLTRKPENLTYEQAAAIPVSATTALNALRDKGEVQPGQRVLVIGAGGGVGSYAVQLAKMFGADVTGLCSTSKMDFVRSLGADEVLDYTKDDFTRDEFDLILDIAGNRPLNHVRKALSARGTLVIVGGENGGKILGGTQWMLKAPLLSLFTSHRVRGVISLANKKDLEVLRDLAEAGKIVPAIDRVHPLSEVPQAVAYAQAGKAKGKIAITV</sequence>
<dbReference type="GO" id="GO:0008270">
    <property type="term" value="F:zinc ion binding"/>
    <property type="evidence" value="ECO:0007669"/>
    <property type="project" value="InterPro"/>
</dbReference>
<dbReference type="CDD" id="cd08267">
    <property type="entry name" value="MDR1"/>
    <property type="match status" value="1"/>
</dbReference>
<dbReference type="OrthoDB" id="3727682at2"/>
<reference evidence="2 3" key="1">
    <citation type="submission" date="2017-04" db="EMBL/GenBank/DDBJ databases">
        <authorList>
            <person name="Afonso C.L."/>
            <person name="Miller P.J."/>
            <person name="Scott M.A."/>
            <person name="Spackman E."/>
            <person name="Goraichik I."/>
            <person name="Dimitrov K.M."/>
            <person name="Suarez D.L."/>
            <person name="Swayne D.E."/>
        </authorList>
    </citation>
    <scope>NUCLEOTIDE SEQUENCE [LARGE SCALE GENOMIC DNA]</scope>
    <source>
        <strain evidence="2 3">DSM 43828</strain>
    </source>
</reference>
<dbReference type="Pfam" id="PF13602">
    <property type="entry name" value="ADH_zinc_N_2"/>
    <property type="match status" value="1"/>
</dbReference>
<protein>
    <submittedName>
        <fullName evidence="2">NADPH:quinone reductase</fullName>
    </submittedName>
</protein>
<dbReference type="AlphaFoldDB" id="A0A1W2BJK1"/>
<dbReference type="PROSITE" id="PS01162">
    <property type="entry name" value="QOR_ZETA_CRYSTAL"/>
    <property type="match status" value="1"/>
</dbReference>
<name>A0A1W2BJK1_KIBAR</name>
<gene>
    <name evidence="2" type="ORF">SAMN05661093_01716</name>
</gene>
<keyword evidence="3" id="KW-1185">Reference proteome</keyword>
<evidence type="ECO:0000313" key="2">
    <source>
        <dbReference type="EMBL" id="SMC72698.1"/>
    </source>
</evidence>
<dbReference type="InterPro" id="IPR013154">
    <property type="entry name" value="ADH-like_N"/>
</dbReference>
<dbReference type="Proteomes" id="UP000192674">
    <property type="component" value="Unassembled WGS sequence"/>
</dbReference>
<dbReference type="Gene3D" id="3.90.180.10">
    <property type="entry name" value="Medium-chain alcohol dehydrogenases, catalytic domain"/>
    <property type="match status" value="1"/>
</dbReference>
<dbReference type="InterPro" id="IPR002364">
    <property type="entry name" value="Quin_OxRdtase/zeta-crystal_CS"/>
</dbReference>
<proteinExistence type="predicted"/>
<evidence type="ECO:0000313" key="3">
    <source>
        <dbReference type="Proteomes" id="UP000192674"/>
    </source>
</evidence>
<dbReference type="InterPro" id="IPR036291">
    <property type="entry name" value="NAD(P)-bd_dom_sf"/>
</dbReference>
<dbReference type="InterPro" id="IPR011032">
    <property type="entry name" value="GroES-like_sf"/>
</dbReference>
<dbReference type="PANTHER" id="PTHR44013:SF1">
    <property type="entry name" value="ZINC-TYPE ALCOHOL DEHYDROGENASE-LIKE PROTEIN C16A3.02C"/>
    <property type="match status" value="1"/>
</dbReference>
<organism evidence="2 3">
    <name type="scientific">Kibdelosporangium aridum</name>
    <dbReference type="NCBI Taxonomy" id="2030"/>
    <lineage>
        <taxon>Bacteria</taxon>
        <taxon>Bacillati</taxon>
        <taxon>Actinomycetota</taxon>
        <taxon>Actinomycetes</taxon>
        <taxon>Pseudonocardiales</taxon>
        <taxon>Pseudonocardiaceae</taxon>
        <taxon>Kibdelosporangium</taxon>
    </lineage>
</organism>
<dbReference type="PANTHER" id="PTHR44013">
    <property type="entry name" value="ZINC-TYPE ALCOHOL DEHYDROGENASE-LIKE PROTEIN C16A3.02C"/>
    <property type="match status" value="1"/>
</dbReference>
<dbReference type="RefSeq" id="WP_084425338.1">
    <property type="nucleotide sequence ID" value="NZ_FWXV01000001.1"/>
</dbReference>
<dbReference type="EMBL" id="FWXV01000001">
    <property type="protein sequence ID" value="SMC72698.1"/>
    <property type="molecule type" value="Genomic_DNA"/>
</dbReference>
<dbReference type="SMART" id="SM00829">
    <property type="entry name" value="PKS_ER"/>
    <property type="match status" value="1"/>
</dbReference>
<dbReference type="GO" id="GO:0016491">
    <property type="term" value="F:oxidoreductase activity"/>
    <property type="evidence" value="ECO:0007669"/>
    <property type="project" value="InterPro"/>
</dbReference>